<gene>
    <name evidence="5" type="ORF">L2725_08660</name>
</gene>
<evidence type="ECO:0000256" key="2">
    <source>
        <dbReference type="SAM" id="SignalP"/>
    </source>
</evidence>
<proteinExistence type="inferred from homology"/>
<dbReference type="InterPro" id="IPR032789">
    <property type="entry name" value="T2SS-T3SS_pil_N"/>
</dbReference>
<name>A0ABT0N5Y7_9GAMM</name>
<comment type="similarity">
    <text evidence="1">Belongs to the bacterial secretin family.</text>
</comment>
<organism evidence="5 6">
    <name type="scientific">Shewanella corallii</name>
    <dbReference type="NCBI Taxonomy" id="560080"/>
    <lineage>
        <taxon>Bacteria</taxon>
        <taxon>Pseudomonadati</taxon>
        <taxon>Pseudomonadota</taxon>
        <taxon>Gammaproteobacteria</taxon>
        <taxon>Alteromonadales</taxon>
        <taxon>Shewanellaceae</taxon>
        <taxon>Shewanella</taxon>
    </lineage>
</organism>
<evidence type="ECO:0000256" key="1">
    <source>
        <dbReference type="RuleBase" id="RU004003"/>
    </source>
</evidence>
<dbReference type="Proteomes" id="UP001202831">
    <property type="component" value="Unassembled WGS sequence"/>
</dbReference>
<evidence type="ECO:0000259" key="3">
    <source>
        <dbReference type="Pfam" id="PF00263"/>
    </source>
</evidence>
<accession>A0ABT0N5Y7</accession>
<keyword evidence="2" id="KW-0732">Signal</keyword>
<dbReference type="InterPro" id="IPR050810">
    <property type="entry name" value="Bact_Secretion_Sys_Channel"/>
</dbReference>
<dbReference type="PRINTS" id="PR00811">
    <property type="entry name" value="BCTERIALGSPD"/>
</dbReference>
<sequence length="436" mass="47192">MKSIISILITLFLVLPVQNASAHNNSPLELYIGAVELLPLNNIERVVVGNGKVLSAKVVDDAGILVIAEGAGESDLQIWQRDGTLRKVSVTVTSGNPINELKQLKAKLEAFPGTIITEKDGVLLVQGTVDPDYEAALEKIISNQLKVVSLVNYYRYEKPLLPMVKIKVQIVEFKKSTLNNIGVQWDTGMSGPAFGAAKAFTSNPIFTVASPGQYAEGITEAIAGSIGNLDSRGWSYFGIVTGIGSQIQLLAEKGDARLLAQPNLATRSGETASFLAGGEFPIRSLNEVGGVDIQFKEYGIRLDIEPLVDDDNNITSKIMAEVSSIDPSVSVEGTPGLLTRRTESVINVKDNETIVISGLVNSEMSKFVNKVPFLGDIPILGELFKSRDFKNNHTELVIFATPVVVYPGQEEHDSQLKRGQEMVGQADDIETFHILD</sequence>
<comment type="caution">
    <text evidence="5">The sequence shown here is derived from an EMBL/GenBank/DDBJ whole genome shotgun (WGS) entry which is preliminary data.</text>
</comment>
<protein>
    <submittedName>
        <fullName evidence="5">Pilus assembly protein N-terminal domain-containing protein</fullName>
    </submittedName>
</protein>
<reference evidence="5 6" key="1">
    <citation type="submission" date="2022-01" db="EMBL/GenBank/DDBJ databases">
        <title>Whole genome-based taxonomy of the Shewanellaceae.</title>
        <authorList>
            <person name="Martin-Rodriguez A.J."/>
        </authorList>
    </citation>
    <scope>NUCLEOTIDE SEQUENCE [LARGE SCALE GENOMIC DNA]</scope>
    <source>
        <strain evidence="5 6">DSM 21332</strain>
    </source>
</reference>
<dbReference type="Pfam" id="PF00263">
    <property type="entry name" value="Secretin"/>
    <property type="match status" value="1"/>
</dbReference>
<evidence type="ECO:0000259" key="4">
    <source>
        <dbReference type="Pfam" id="PF13629"/>
    </source>
</evidence>
<dbReference type="EMBL" id="JAKIKT010000002">
    <property type="protein sequence ID" value="MCL2913863.1"/>
    <property type="molecule type" value="Genomic_DNA"/>
</dbReference>
<feature type="chain" id="PRO_5047253896" evidence="2">
    <location>
        <begin position="23"/>
        <end position="436"/>
    </location>
</feature>
<evidence type="ECO:0000313" key="5">
    <source>
        <dbReference type="EMBL" id="MCL2913863.1"/>
    </source>
</evidence>
<keyword evidence="6" id="KW-1185">Reference proteome</keyword>
<dbReference type="Pfam" id="PF13629">
    <property type="entry name" value="T2SS-T3SS_pil_N"/>
    <property type="match status" value="1"/>
</dbReference>
<dbReference type="RefSeq" id="WP_249248570.1">
    <property type="nucleotide sequence ID" value="NZ_JAKIKT010000002.1"/>
</dbReference>
<dbReference type="PANTHER" id="PTHR30332:SF17">
    <property type="entry name" value="TYPE IV PILIATION SYSTEM PROTEIN DR_0774-RELATED"/>
    <property type="match status" value="1"/>
</dbReference>
<evidence type="ECO:0000313" key="6">
    <source>
        <dbReference type="Proteomes" id="UP001202831"/>
    </source>
</evidence>
<feature type="domain" description="Pilus formation protein N-terminal" evidence="4">
    <location>
        <begin position="26"/>
        <end position="92"/>
    </location>
</feature>
<feature type="domain" description="Type II/III secretion system secretin-like" evidence="3">
    <location>
        <begin position="250"/>
        <end position="405"/>
    </location>
</feature>
<dbReference type="PANTHER" id="PTHR30332">
    <property type="entry name" value="PROBABLE GENERAL SECRETION PATHWAY PROTEIN D"/>
    <property type="match status" value="1"/>
</dbReference>
<dbReference type="InterPro" id="IPR001775">
    <property type="entry name" value="GspD/PilQ"/>
</dbReference>
<dbReference type="InterPro" id="IPR004846">
    <property type="entry name" value="T2SS/T3SS_dom"/>
</dbReference>
<feature type="signal peptide" evidence="2">
    <location>
        <begin position="1"/>
        <end position="22"/>
    </location>
</feature>